<evidence type="ECO:0000313" key="2">
    <source>
        <dbReference type="EMBL" id="EZG67627.1"/>
    </source>
</evidence>
<proteinExistence type="predicted"/>
<dbReference type="RefSeq" id="XP_011130180.1">
    <property type="nucleotide sequence ID" value="XM_011131878.1"/>
</dbReference>
<gene>
    <name evidence="2" type="ORF">GNI_067230</name>
</gene>
<organism evidence="2 3">
    <name type="scientific">Gregarina niphandrodes</name>
    <name type="common">Septate eugregarine</name>
    <dbReference type="NCBI Taxonomy" id="110365"/>
    <lineage>
        <taxon>Eukaryota</taxon>
        <taxon>Sar</taxon>
        <taxon>Alveolata</taxon>
        <taxon>Apicomplexa</taxon>
        <taxon>Conoidasida</taxon>
        <taxon>Gregarinasina</taxon>
        <taxon>Eugregarinorida</taxon>
        <taxon>Gregarinidae</taxon>
        <taxon>Gregarina</taxon>
    </lineage>
</organism>
<sequence>MRVLAGVVLMSLVHGESAVTDVAADADVNQAQASGVEAFSLEDPGVQGSAANVSSESAAAAVVVVDSGDGQQPFVVEDMDYPGADAGVLVDMPRAAVGTLPGYDVEIIRRNEAEDAWPVQEMAPYYEWAVAQLRGNRYALPEPDVQQLERLNQILHDTVAELRRLGDADVASAADTSLDAIAGAPVNGLTLDSESLNNLITTVSGSLSHVAQAAGQVVGVTTTQAAPVNQAVLGLLNILQGFQKLAIAVGSIPLSTDTQV</sequence>
<dbReference type="GeneID" id="22912465"/>
<name>A0A023B7P8_GRENI</name>
<reference evidence="2" key="1">
    <citation type="submission" date="2013-12" db="EMBL/GenBank/DDBJ databases">
        <authorList>
            <person name="Omoto C.K."/>
            <person name="Sibley D."/>
            <person name="Venepally P."/>
            <person name="Hadjithomas M."/>
            <person name="Karamycheva S."/>
            <person name="Brunk B."/>
            <person name="Roos D."/>
            <person name="Caler E."/>
            <person name="Lorenzi H."/>
        </authorList>
    </citation>
    <scope>NUCLEOTIDE SEQUENCE</scope>
</reference>
<feature type="chain" id="PRO_5001516655" description="Transmembrane protein" evidence="1">
    <location>
        <begin position="19"/>
        <end position="260"/>
    </location>
</feature>
<dbReference type="AlphaFoldDB" id="A0A023B7P8"/>
<keyword evidence="3" id="KW-1185">Reference proteome</keyword>
<evidence type="ECO:0000313" key="3">
    <source>
        <dbReference type="Proteomes" id="UP000019763"/>
    </source>
</evidence>
<accession>A0A023B7P8</accession>
<keyword evidence="1" id="KW-0732">Signal</keyword>
<comment type="caution">
    <text evidence="2">The sequence shown here is derived from an EMBL/GenBank/DDBJ whole genome shotgun (WGS) entry which is preliminary data.</text>
</comment>
<dbReference type="EMBL" id="AFNH02000506">
    <property type="protein sequence ID" value="EZG67627.1"/>
    <property type="molecule type" value="Genomic_DNA"/>
</dbReference>
<protein>
    <recommendedName>
        <fullName evidence="4">Transmembrane protein</fullName>
    </recommendedName>
</protein>
<feature type="signal peptide" evidence="1">
    <location>
        <begin position="1"/>
        <end position="18"/>
    </location>
</feature>
<evidence type="ECO:0008006" key="4">
    <source>
        <dbReference type="Google" id="ProtNLM"/>
    </source>
</evidence>
<evidence type="ECO:0000256" key="1">
    <source>
        <dbReference type="SAM" id="SignalP"/>
    </source>
</evidence>
<dbReference type="Proteomes" id="UP000019763">
    <property type="component" value="Unassembled WGS sequence"/>
</dbReference>
<dbReference type="VEuPathDB" id="CryptoDB:GNI_067230"/>